<dbReference type="GO" id="GO:0003735">
    <property type="term" value="F:structural constituent of ribosome"/>
    <property type="evidence" value="ECO:0007669"/>
    <property type="project" value="InterPro"/>
</dbReference>
<evidence type="ECO:0000256" key="3">
    <source>
        <dbReference type="ARBA" id="ARBA00022980"/>
    </source>
</evidence>
<dbReference type="InterPro" id="IPR014726">
    <property type="entry name" value="Ribosomal_uL2_dom3"/>
</dbReference>
<keyword evidence="4" id="KW-0496">Mitochondrion</keyword>
<comment type="similarity">
    <text evidence="2">Belongs to the universal ribosomal protein uL2 family.</text>
</comment>
<evidence type="ECO:0000256" key="4">
    <source>
        <dbReference type="ARBA" id="ARBA00023128"/>
    </source>
</evidence>
<protein>
    <recommendedName>
        <fullName evidence="7">Large ribosomal subunit protein uL2 C-terminal domain-containing protein</fullName>
    </recommendedName>
</protein>
<dbReference type="Pfam" id="PF03947">
    <property type="entry name" value="Ribosomal_L2_C"/>
    <property type="match status" value="1"/>
</dbReference>
<evidence type="ECO:0000259" key="7">
    <source>
        <dbReference type="SMART" id="SM01382"/>
    </source>
</evidence>
<dbReference type="Gene3D" id="4.10.950.10">
    <property type="entry name" value="Ribosomal protein L2, domain 3"/>
    <property type="match status" value="1"/>
</dbReference>
<dbReference type="InterPro" id="IPR002171">
    <property type="entry name" value="Ribosomal_uL2"/>
</dbReference>
<dbReference type="EMBL" id="CAADRP010002047">
    <property type="protein sequence ID" value="VFU60164.1"/>
    <property type="molecule type" value="Genomic_DNA"/>
</dbReference>
<proteinExistence type="inferred from homology"/>
<dbReference type="GO" id="GO:0003723">
    <property type="term" value="F:RNA binding"/>
    <property type="evidence" value="ECO:0007669"/>
    <property type="project" value="TreeGrafter"/>
</dbReference>
<feature type="domain" description="Large ribosomal subunit protein uL2 C-terminal" evidence="7">
    <location>
        <begin position="24"/>
        <end position="134"/>
    </location>
</feature>
<feature type="region of interest" description="Disordered" evidence="6">
    <location>
        <begin position="830"/>
        <end position="854"/>
    </location>
</feature>
<gene>
    <name evidence="8" type="ORF">SVIM_LOCUS445638</name>
</gene>
<evidence type="ECO:0000256" key="2">
    <source>
        <dbReference type="ARBA" id="ARBA00005636"/>
    </source>
</evidence>
<dbReference type="SMART" id="SM01382">
    <property type="entry name" value="Ribosomal_L2_C"/>
    <property type="match status" value="1"/>
</dbReference>
<sequence>MPIHTKTLFTQRRKAEWKGAVSWLLLGHASPAYRQARLSLNSKIEIAYQPRRKAGSSRSAGTKAKIMKAPTLSLRLVRLPSGVEKVIDSRCRATIGRRPIVRGVAMNSVDHPHGGGERRTKGPQLDFGQEWGKAEMSSCHDDLYGREGHSPTPDEFGPPAPLLRTGGKKQDLVPSDDPLGLGGPLPSFLEEHEDWFPVPAAEKPRRSAPLNQPLKKNKSSPFHNNKGCAGPPTIIVPTSGRVSEPCNRRPFRAVRGALTSAAGARLRLNPYPIFGPIPPFTSGASVAYNVNPVADQFQRAFQTSTFCNRLYTFFNKRWFFDQVLNDFLVRSFLRFGYEVSFEALDKGAIEILGPYANKSTSMLCEECIMTRGRLPGGAAPPLWVNGKPDSTNPRKGCTAVVRALRPELFVVLAGMQVNESHPLASEGAEKVCCLLREPTAPFCNFPSFVRPRGCKKKERGGYLVGVVSVVCHEVPMDKRTSESSLLGAGSPLPLHSIVSYCIGAKLLEHGRMKSNDFSKSSRTDYSNKSRRILGEAVSGDSTAESRMRETLTSGSEGGDIPTLLSLCLCNVTRGPPSPGSSVVPTRSDQQPSLRGARPKSYIVPSEEKKVGFQHSYQNLGDRLCFPRIVVGRIEGDQTQLIETDLAGLAGEERVFIRQVFEKQLSIWPAGMSLPKSLNPRVTEGDEGAVSGSTRLSGDALTSMEGLNAGACPRLRCTVGRRSVGSAAWHTALEILDAFVVSNGTGKVYRKDSSSIIRLVLVSDPGSVSPFFRDELLVPVLHFVSVDRGERGSARRGLYHERSKEVSLFQIYNMDSGNSMELDSHVDPIQMNHPFHGGKSLPARQEDSKLQILSR</sequence>
<feature type="region of interest" description="Disordered" evidence="6">
    <location>
        <begin position="145"/>
        <end position="183"/>
    </location>
</feature>
<dbReference type="GO" id="GO:0005762">
    <property type="term" value="C:mitochondrial large ribosomal subunit"/>
    <property type="evidence" value="ECO:0007669"/>
    <property type="project" value="TreeGrafter"/>
</dbReference>
<dbReference type="InterPro" id="IPR022669">
    <property type="entry name" value="Ribosomal_uL2_C"/>
</dbReference>
<feature type="region of interest" description="Disordered" evidence="6">
    <location>
        <begin position="575"/>
        <end position="598"/>
    </location>
</feature>
<accession>A0A6N2NEG2</accession>
<keyword evidence="5" id="KW-0687">Ribonucleoprotein</keyword>
<comment type="subcellular location">
    <subcellularLocation>
        <location evidence="1">Mitochondrion</location>
    </subcellularLocation>
</comment>
<evidence type="ECO:0000256" key="6">
    <source>
        <dbReference type="SAM" id="MobiDB-lite"/>
    </source>
</evidence>
<dbReference type="SUPFAM" id="SSF50104">
    <property type="entry name" value="Translation proteins SH3-like domain"/>
    <property type="match status" value="1"/>
</dbReference>
<dbReference type="InterPro" id="IPR008991">
    <property type="entry name" value="Translation_prot_SH3-like_sf"/>
</dbReference>
<dbReference type="GO" id="GO:0032543">
    <property type="term" value="P:mitochondrial translation"/>
    <property type="evidence" value="ECO:0007669"/>
    <property type="project" value="TreeGrafter"/>
</dbReference>
<evidence type="ECO:0000256" key="1">
    <source>
        <dbReference type="ARBA" id="ARBA00004173"/>
    </source>
</evidence>
<name>A0A6N2NEG2_SALVM</name>
<reference evidence="8" key="1">
    <citation type="submission" date="2019-03" db="EMBL/GenBank/DDBJ databases">
        <authorList>
            <person name="Mank J."/>
            <person name="Almeida P."/>
        </authorList>
    </citation>
    <scope>NUCLEOTIDE SEQUENCE</scope>
    <source>
        <strain evidence="8">78183</strain>
    </source>
</reference>
<dbReference type="AlphaFoldDB" id="A0A6N2NEG2"/>
<organism evidence="8">
    <name type="scientific">Salix viminalis</name>
    <name type="common">Common osier</name>
    <name type="synonym">Basket willow</name>
    <dbReference type="NCBI Taxonomy" id="40686"/>
    <lineage>
        <taxon>Eukaryota</taxon>
        <taxon>Viridiplantae</taxon>
        <taxon>Streptophyta</taxon>
        <taxon>Embryophyta</taxon>
        <taxon>Tracheophyta</taxon>
        <taxon>Spermatophyta</taxon>
        <taxon>Magnoliopsida</taxon>
        <taxon>eudicotyledons</taxon>
        <taxon>Gunneridae</taxon>
        <taxon>Pentapetalae</taxon>
        <taxon>rosids</taxon>
        <taxon>fabids</taxon>
        <taxon>Malpighiales</taxon>
        <taxon>Salicaceae</taxon>
        <taxon>Saliceae</taxon>
        <taxon>Salix</taxon>
    </lineage>
</organism>
<feature type="region of interest" description="Disordered" evidence="6">
    <location>
        <begin position="202"/>
        <end position="230"/>
    </location>
</feature>
<feature type="compositionally biased region" description="Basic and acidic residues" evidence="6">
    <location>
        <begin position="515"/>
        <end position="527"/>
    </location>
</feature>
<dbReference type="PANTHER" id="PTHR13691:SF72">
    <property type="entry name" value="EXPRESSED PROTEIN"/>
    <property type="match status" value="1"/>
</dbReference>
<dbReference type="PANTHER" id="PTHR13691">
    <property type="entry name" value="RIBOSOMAL PROTEIN L2"/>
    <property type="match status" value="1"/>
</dbReference>
<feature type="region of interest" description="Disordered" evidence="6">
    <location>
        <begin position="515"/>
        <end position="557"/>
    </location>
</feature>
<evidence type="ECO:0000313" key="8">
    <source>
        <dbReference type="EMBL" id="VFU60164.1"/>
    </source>
</evidence>
<keyword evidence="3" id="KW-0689">Ribosomal protein</keyword>
<evidence type="ECO:0000256" key="5">
    <source>
        <dbReference type="ARBA" id="ARBA00023274"/>
    </source>
</evidence>